<evidence type="ECO:0000313" key="7">
    <source>
        <dbReference type="EMBL" id="KAG9439217.1"/>
    </source>
</evidence>
<feature type="transmembrane region" description="Helical" evidence="6">
    <location>
        <begin position="53"/>
        <end position="71"/>
    </location>
</feature>
<dbReference type="EMBL" id="JAINDJ010000008">
    <property type="protein sequence ID" value="KAG9439217.1"/>
    <property type="molecule type" value="Genomic_DNA"/>
</dbReference>
<evidence type="ECO:0000313" key="8">
    <source>
        <dbReference type="Proteomes" id="UP000825729"/>
    </source>
</evidence>
<dbReference type="GO" id="GO:0005737">
    <property type="term" value="C:cytoplasm"/>
    <property type="evidence" value="ECO:0007669"/>
    <property type="project" value="TreeGrafter"/>
</dbReference>
<dbReference type="Pfam" id="PF04117">
    <property type="entry name" value="Mpv17_PMP22"/>
    <property type="match status" value="1"/>
</dbReference>
<comment type="caution">
    <text evidence="7">The sequence shown here is derived from an EMBL/GenBank/DDBJ whole genome shotgun (WGS) entry which is preliminary data.</text>
</comment>
<proteinExistence type="inferred from homology"/>
<comment type="similarity">
    <text evidence="2 6">Belongs to the peroxisomal membrane protein PXMP2/4 family.</text>
</comment>
<organism evidence="7 8">
    <name type="scientific">Aristolochia fimbriata</name>
    <name type="common">White veined hardy Dutchman's pipe vine</name>
    <dbReference type="NCBI Taxonomy" id="158543"/>
    <lineage>
        <taxon>Eukaryota</taxon>
        <taxon>Viridiplantae</taxon>
        <taxon>Streptophyta</taxon>
        <taxon>Embryophyta</taxon>
        <taxon>Tracheophyta</taxon>
        <taxon>Spermatophyta</taxon>
        <taxon>Magnoliopsida</taxon>
        <taxon>Magnoliidae</taxon>
        <taxon>Piperales</taxon>
        <taxon>Aristolochiaceae</taxon>
        <taxon>Aristolochia</taxon>
    </lineage>
</organism>
<evidence type="ECO:0000256" key="3">
    <source>
        <dbReference type="ARBA" id="ARBA00022692"/>
    </source>
</evidence>
<name>A0AAV7DUQ3_ARIFI</name>
<evidence type="ECO:0000256" key="6">
    <source>
        <dbReference type="RuleBase" id="RU363053"/>
    </source>
</evidence>
<accession>A0AAV7DUQ3</accession>
<feature type="transmembrane region" description="Helical" evidence="6">
    <location>
        <begin position="155"/>
        <end position="175"/>
    </location>
</feature>
<dbReference type="AlphaFoldDB" id="A0AAV7DUQ3"/>
<dbReference type="PANTHER" id="PTHR11266:SF86">
    <property type="entry name" value="PEROXISOMAL MEMBRANE PROTEIN PMP22"/>
    <property type="match status" value="1"/>
</dbReference>
<dbReference type="PANTHER" id="PTHR11266">
    <property type="entry name" value="PEROXISOMAL MEMBRANE PROTEIN 2, PXMP2 MPV17"/>
    <property type="match status" value="1"/>
</dbReference>
<evidence type="ECO:0008006" key="9">
    <source>
        <dbReference type="Google" id="ProtNLM"/>
    </source>
</evidence>
<dbReference type="GO" id="GO:0016020">
    <property type="term" value="C:membrane"/>
    <property type="evidence" value="ECO:0007669"/>
    <property type="project" value="UniProtKB-SubCell"/>
</dbReference>
<evidence type="ECO:0000256" key="4">
    <source>
        <dbReference type="ARBA" id="ARBA00022989"/>
    </source>
</evidence>
<keyword evidence="8" id="KW-1185">Reference proteome</keyword>
<evidence type="ECO:0000256" key="1">
    <source>
        <dbReference type="ARBA" id="ARBA00004141"/>
    </source>
</evidence>
<keyword evidence="5 6" id="KW-0472">Membrane</keyword>
<reference evidence="7 8" key="1">
    <citation type="submission" date="2021-07" db="EMBL/GenBank/DDBJ databases">
        <title>The Aristolochia fimbriata genome: insights into angiosperm evolution, floral development and chemical biosynthesis.</title>
        <authorList>
            <person name="Jiao Y."/>
        </authorList>
    </citation>
    <scope>NUCLEOTIDE SEQUENCE [LARGE SCALE GENOMIC DNA]</scope>
    <source>
        <strain evidence="7">IBCAS-2021</strain>
        <tissue evidence="7">Leaf</tissue>
    </source>
</reference>
<evidence type="ECO:0000256" key="2">
    <source>
        <dbReference type="ARBA" id="ARBA00006824"/>
    </source>
</evidence>
<protein>
    <recommendedName>
        <fullName evidence="9">Peroxisomal membrane protein PMP22</fullName>
    </recommendedName>
</protein>
<keyword evidence="3 6" id="KW-0812">Transmembrane</keyword>
<sequence>MGTLVKRSWQQYLIQLQLHPLRTKAITAGVLAGISDSVAQKLSGFERLQLRRLLLKVLFGFAYGGPFGHFMHKLLDILFKGRKDRKTVAKKVLLEQLTSNPWNNMLFLIYYGLIVEGRPWLQVKNKVKKDYPSVQLTSWTFWPIVGWINHQYMPLQLRVIFHSFVACCWGIFLNLRARSLTSVKKA</sequence>
<keyword evidence="4 6" id="KW-1133">Transmembrane helix</keyword>
<dbReference type="Proteomes" id="UP000825729">
    <property type="component" value="Unassembled WGS sequence"/>
</dbReference>
<comment type="subcellular location">
    <subcellularLocation>
        <location evidence="1">Membrane</location>
        <topology evidence="1">Multi-pass membrane protein</topology>
    </subcellularLocation>
</comment>
<gene>
    <name evidence="7" type="ORF">H6P81_019382</name>
</gene>
<evidence type="ECO:0000256" key="5">
    <source>
        <dbReference type="ARBA" id="ARBA00023136"/>
    </source>
</evidence>
<dbReference type="InterPro" id="IPR007248">
    <property type="entry name" value="Mpv17_PMP22"/>
</dbReference>